<dbReference type="EMBL" id="JBHSMJ010000040">
    <property type="protein sequence ID" value="MFC5451900.1"/>
    <property type="molecule type" value="Genomic_DNA"/>
</dbReference>
<accession>A0ABW0KES7</accession>
<evidence type="ECO:0000313" key="4">
    <source>
        <dbReference type="Proteomes" id="UP001596044"/>
    </source>
</evidence>
<gene>
    <name evidence="3" type="ORF">ACFPOG_27225</name>
</gene>
<organism evidence="3 4">
    <name type="scientific">Paenibacillus aestuarii</name>
    <dbReference type="NCBI Taxonomy" id="516965"/>
    <lineage>
        <taxon>Bacteria</taxon>
        <taxon>Bacillati</taxon>
        <taxon>Bacillota</taxon>
        <taxon>Bacilli</taxon>
        <taxon>Bacillales</taxon>
        <taxon>Paenibacillaceae</taxon>
        <taxon>Paenibacillus</taxon>
    </lineage>
</organism>
<evidence type="ECO:0000256" key="1">
    <source>
        <dbReference type="ARBA" id="ARBA00004370"/>
    </source>
</evidence>
<dbReference type="InterPro" id="IPR001509">
    <property type="entry name" value="Epimerase_deHydtase"/>
</dbReference>
<dbReference type="SUPFAM" id="SSF51735">
    <property type="entry name" value="NAD(P)-binding Rossmann-fold domains"/>
    <property type="match status" value="1"/>
</dbReference>
<feature type="domain" description="NAD-dependent epimerase/dehydratase" evidence="2">
    <location>
        <begin position="16"/>
        <end position="124"/>
    </location>
</feature>
<dbReference type="Gene3D" id="3.40.50.720">
    <property type="entry name" value="NAD(P)-binding Rossmann-like Domain"/>
    <property type="match status" value="1"/>
</dbReference>
<proteinExistence type="predicted"/>
<evidence type="ECO:0000313" key="3">
    <source>
        <dbReference type="EMBL" id="MFC5451900.1"/>
    </source>
</evidence>
<protein>
    <submittedName>
        <fullName evidence="3">NAD-dependent epimerase/dehydratase family protein</fullName>
    </submittedName>
</protein>
<dbReference type="Pfam" id="PF01370">
    <property type="entry name" value="Epimerase"/>
    <property type="match status" value="1"/>
</dbReference>
<evidence type="ECO:0000259" key="2">
    <source>
        <dbReference type="Pfam" id="PF01370"/>
    </source>
</evidence>
<dbReference type="RefSeq" id="WP_270879897.1">
    <property type="nucleotide sequence ID" value="NZ_JAQFVF010000027.1"/>
</dbReference>
<dbReference type="PANTHER" id="PTHR14097">
    <property type="entry name" value="OXIDOREDUCTASE HTATIP2"/>
    <property type="match status" value="1"/>
</dbReference>
<comment type="subcellular location">
    <subcellularLocation>
        <location evidence="1">Membrane</location>
    </subcellularLocation>
</comment>
<keyword evidence="4" id="KW-1185">Reference proteome</keyword>
<name>A0ABW0KES7_9BACL</name>
<dbReference type="InterPro" id="IPR036291">
    <property type="entry name" value="NAD(P)-bd_dom_sf"/>
</dbReference>
<dbReference type="Proteomes" id="UP001596044">
    <property type="component" value="Unassembled WGS sequence"/>
</dbReference>
<comment type="caution">
    <text evidence="3">The sequence shown here is derived from an EMBL/GenBank/DDBJ whole genome shotgun (WGS) entry which is preliminary data.</text>
</comment>
<sequence length="230" mass="25945">MTANHNQDAKPTIQAIITGATGMVGEGVLHECLNHPDVTQVLVVGRKPCGVSHPKLEEIIHADFMDLTAIEHRLSGYNACYFCLGVSSVGMNEAAYSKLTYDLTLHMAQTLARLNPELVFCYVSGSGTDSTEKGKSMWARVKGRTENRLLQLPFRKAYMFRPGYMHPTKGLKNTHRYYRALTWMYPGLRALFPNHLIKLQELGLAMIHSVHKGYDKRILESRDILELARK</sequence>
<reference evidence="4" key="1">
    <citation type="journal article" date="2019" name="Int. J. Syst. Evol. Microbiol.">
        <title>The Global Catalogue of Microorganisms (GCM) 10K type strain sequencing project: providing services to taxonomists for standard genome sequencing and annotation.</title>
        <authorList>
            <consortium name="The Broad Institute Genomics Platform"/>
            <consortium name="The Broad Institute Genome Sequencing Center for Infectious Disease"/>
            <person name="Wu L."/>
            <person name="Ma J."/>
        </authorList>
    </citation>
    <scope>NUCLEOTIDE SEQUENCE [LARGE SCALE GENOMIC DNA]</scope>
    <source>
        <strain evidence="4">KACC 11904</strain>
    </source>
</reference>
<dbReference type="PANTHER" id="PTHR14097:SF8">
    <property type="entry name" value="NAD(P)-BINDING DOMAIN-CONTAINING PROTEIN"/>
    <property type="match status" value="1"/>
</dbReference>